<sequence>MRTIGLSSFEWIGNHYRVIGIGATMQTEKFWKMLRQWVKKQTSKVPRGGPRHPTPPEIWAFRGAFNMFENGAQGENNPF</sequence>
<accession>A0A127QE75</accession>
<gene>
    <name evidence="1" type="ORF">CAter282_0088</name>
</gene>
<evidence type="ECO:0000313" key="1">
    <source>
        <dbReference type="EMBL" id="AMP07912.1"/>
    </source>
</evidence>
<protein>
    <submittedName>
        <fullName evidence="1">Uncharacterized protein</fullName>
    </submittedName>
</protein>
<name>A0A127QE75_9BURK</name>
<dbReference type="Proteomes" id="UP000071778">
    <property type="component" value="Chromosome"/>
</dbReference>
<dbReference type="PATRIC" id="fig|279058.18.peg.89"/>
<dbReference type="AlphaFoldDB" id="A0A127QE75"/>
<reference evidence="1 2" key="1">
    <citation type="submission" date="2015-11" db="EMBL/GenBank/DDBJ databases">
        <title>Exploring the genomic traits of fungus-feeding bacterial genus Collimonas.</title>
        <authorList>
            <person name="Song C."/>
            <person name="Schmidt R."/>
            <person name="de Jager V."/>
            <person name="Krzyzanowska D."/>
            <person name="Jongedijk E."/>
            <person name="Cankar K."/>
            <person name="Beekwilder J."/>
            <person name="van Veen A."/>
            <person name="de Boer W."/>
            <person name="van Veen J.A."/>
            <person name="Garbeva P."/>
        </authorList>
    </citation>
    <scope>NUCLEOTIDE SEQUENCE [LARGE SCALE GENOMIC DNA]</scope>
    <source>
        <strain evidence="1 2">Ter282</strain>
    </source>
</reference>
<evidence type="ECO:0000313" key="2">
    <source>
        <dbReference type="Proteomes" id="UP000071778"/>
    </source>
</evidence>
<proteinExistence type="predicted"/>
<organism evidence="1 2">
    <name type="scientific">Collimonas arenae</name>
    <dbReference type="NCBI Taxonomy" id="279058"/>
    <lineage>
        <taxon>Bacteria</taxon>
        <taxon>Pseudomonadati</taxon>
        <taxon>Pseudomonadota</taxon>
        <taxon>Betaproteobacteria</taxon>
        <taxon>Burkholderiales</taxon>
        <taxon>Oxalobacteraceae</taxon>
        <taxon>Collimonas</taxon>
    </lineage>
</organism>
<keyword evidence="2" id="KW-1185">Reference proteome</keyword>
<dbReference type="EMBL" id="CP013235">
    <property type="protein sequence ID" value="AMP07912.1"/>
    <property type="molecule type" value="Genomic_DNA"/>
</dbReference>